<feature type="region of interest" description="Disordered" evidence="1">
    <location>
        <begin position="19"/>
        <end position="49"/>
    </location>
</feature>
<evidence type="ECO:0000313" key="3">
    <source>
        <dbReference type="EMBL" id="GAA1501190.1"/>
    </source>
</evidence>
<dbReference type="PROSITE" id="PS51257">
    <property type="entry name" value="PROKAR_LIPOPROTEIN"/>
    <property type="match status" value="1"/>
</dbReference>
<dbReference type="RefSeq" id="WP_344499846.1">
    <property type="nucleotide sequence ID" value="NZ_BAAAQD010000001.1"/>
</dbReference>
<sequence>MRRRFAAAAVVTVLAAAGCDGGAARPSPNPNPNSSPNPEPSSAAVGGPVPFSVRLGAGQRLIPLSPGPQGCPGVDTRVHLGDGRLVRFTAYATGCPLPDDPRRINGRHGVYRSTADIPADLRAGATSIQTPLGEATAFTQDYSEYTNSANHYTEPVAVITLARPADPAYQTLTVIAEKGTLPMGELATVLREQLLAP</sequence>
<feature type="compositionally biased region" description="Pro residues" evidence="1">
    <location>
        <begin position="27"/>
        <end position="39"/>
    </location>
</feature>
<feature type="chain" id="PRO_5046962620" description="DUF4232 domain-containing protein" evidence="2">
    <location>
        <begin position="24"/>
        <end position="197"/>
    </location>
</feature>
<evidence type="ECO:0000313" key="4">
    <source>
        <dbReference type="Proteomes" id="UP001501470"/>
    </source>
</evidence>
<evidence type="ECO:0000256" key="2">
    <source>
        <dbReference type="SAM" id="SignalP"/>
    </source>
</evidence>
<organism evidence="3 4">
    <name type="scientific">Dactylosporangium maewongense</name>
    <dbReference type="NCBI Taxonomy" id="634393"/>
    <lineage>
        <taxon>Bacteria</taxon>
        <taxon>Bacillati</taxon>
        <taxon>Actinomycetota</taxon>
        <taxon>Actinomycetes</taxon>
        <taxon>Micromonosporales</taxon>
        <taxon>Micromonosporaceae</taxon>
        <taxon>Dactylosporangium</taxon>
    </lineage>
</organism>
<comment type="caution">
    <text evidence="3">The sequence shown here is derived from an EMBL/GenBank/DDBJ whole genome shotgun (WGS) entry which is preliminary data.</text>
</comment>
<dbReference type="Proteomes" id="UP001501470">
    <property type="component" value="Unassembled WGS sequence"/>
</dbReference>
<protein>
    <recommendedName>
        <fullName evidence="5">DUF4232 domain-containing protein</fullName>
    </recommendedName>
</protein>
<feature type="signal peptide" evidence="2">
    <location>
        <begin position="1"/>
        <end position="23"/>
    </location>
</feature>
<gene>
    <name evidence="3" type="ORF">GCM10009827_009540</name>
</gene>
<accession>A0ABN1ZMR8</accession>
<reference evidence="3 4" key="1">
    <citation type="journal article" date="2019" name="Int. J. Syst. Evol. Microbiol.">
        <title>The Global Catalogue of Microorganisms (GCM) 10K type strain sequencing project: providing services to taxonomists for standard genome sequencing and annotation.</title>
        <authorList>
            <consortium name="The Broad Institute Genomics Platform"/>
            <consortium name="The Broad Institute Genome Sequencing Center for Infectious Disease"/>
            <person name="Wu L."/>
            <person name="Ma J."/>
        </authorList>
    </citation>
    <scope>NUCLEOTIDE SEQUENCE [LARGE SCALE GENOMIC DNA]</scope>
    <source>
        <strain evidence="3 4">JCM 15933</strain>
    </source>
</reference>
<name>A0ABN1ZMR8_9ACTN</name>
<evidence type="ECO:0000256" key="1">
    <source>
        <dbReference type="SAM" id="MobiDB-lite"/>
    </source>
</evidence>
<dbReference type="EMBL" id="BAAAQD010000001">
    <property type="protein sequence ID" value="GAA1501190.1"/>
    <property type="molecule type" value="Genomic_DNA"/>
</dbReference>
<keyword evidence="2" id="KW-0732">Signal</keyword>
<evidence type="ECO:0008006" key="5">
    <source>
        <dbReference type="Google" id="ProtNLM"/>
    </source>
</evidence>
<proteinExistence type="predicted"/>
<keyword evidence="4" id="KW-1185">Reference proteome</keyword>